<sequence>MMFMMTLLSSLVPLIVRFVLTIANDPNMRKLDTLGSLNGQLRLDESQSIRDTHLTDFFQKLYF</sequence>
<accession>A0A0C9XC30</accession>
<dbReference type="AlphaFoldDB" id="A0A0C9XC30"/>
<dbReference type="Proteomes" id="UP000054477">
    <property type="component" value="Unassembled WGS sequence"/>
</dbReference>
<dbReference type="HOGENOM" id="CLU_2886162_0_0_1"/>
<dbReference type="EMBL" id="KN838593">
    <property type="protein sequence ID" value="KIK02421.1"/>
    <property type="molecule type" value="Genomic_DNA"/>
</dbReference>
<feature type="chain" id="PRO_5002216691" evidence="1">
    <location>
        <begin position="24"/>
        <end position="63"/>
    </location>
</feature>
<evidence type="ECO:0000313" key="2">
    <source>
        <dbReference type="EMBL" id="KIK02421.1"/>
    </source>
</evidence>
<evidence type="ECO:0000256" key="1">
    <source>
        <dbReference type="SAM" id="SignalP"/>
    </source>
</evidence>
<keyword evidence="3" id="KW-1185">Reference proteome</keyword>
<protein>
    <submittedName>
        <fullName evidence="2">Uncharacterized protein</fullName>
    </submittedName>
</protein>
<name>A0A0C9XC30_9AGAR</name>
<keyword evidence="1" id="KW-0732">Signal</keyword>
<evidence type="ECO:0000313" key="3">
    <source>
        <dbReference type="Proteomes" id="UP000054477"/>
    </source>
</evidence>
<reference evidence="2 3" key="1">
    <citation type="submission" date="2014-04" db="EMBL/GenBank/DDBJ databases">
        <authorList>
            <consortium name="DOE Joint Genome Institute"/>
            <person name="Kuo A."/>
            <person name="Kohler A."/>
            <person name="Nagy L.G."/>
            <person name="Floudas D."/>
            <person name="Copeland A."/>
            <person name="Barry K.W."/>
            <person name="Cichocki N."/>
            <person name="Veneault-Fourrey C."/>
            <person name="LaButti K."/>
            <person name="Lindquist E.A."/>
            <person name="Lipzen A."/>
            <person name="Lundell T."/>
            <person name="Morin E."/>
            <person name="Murat C."/>
            <person name="Sun H."/>
            <person name="Tunlid A."/>
            <person name="Henrissat B."/>
            <person name="Grigoriev I.V."/>
            <person name="Hibbett D.S."/>
            <person name="Martin F."/>
            <person name="Nordberg H.P."/>
            <person name="Cantor M.N."/>
            <person name="Hua S.X."/>
        </authorList>
    </citation>
    <scope>NUCLEOTIDE SEQUENCE [LARGE SCALE GENOMIC DNA]</scope>
    <source>
        <strain evidence="2 3">LaAM-08-1</strain>
    </source>
</reference>
<organism evidence="2 3">
    <name type="scientific">Laccaria amethystina LaAM-08-1</name>
    <dbReference type="NCBI Taxonomy" id="1095629"/>
    <lineage>
        <taxon>Eukaryota</taxon>
        <taxon>Fungi</taxon>
        <taxon>Dikarya</taxon>
        <taxon>Basidiomycota</taxon>
        <taxon>Agaricomycotina</taxon>
        <taxon>Agaricomycetes</taxon>
        <taxon>Agaricomycetidae</taxon>
        <taxon>Agaricales</taxon>
        <taxon>Agaricineae</taxon>
        <taxon>Hydnangiaceae</taxon>
        <taxon>Laccaria</taxon>
    </lineage>
</organism>
<proteinExistence type="predicted"/>
<feature type="signal peptide" evidence="1">
    <location>
        <begin position="1"/>
        <end position="23"/>
    </location>
</feature>
<dbReference type="OrthoDB" id="162969at2759"/>
<gene>
    <name evidence="2" type="ORF">K443DRAFT_657780</name>
</gene>
<reference evidence="3" key="2">
    <citation type="submission" date="2015-01" db="EMBL/GenBank/DDBJ databases">
        <title>Evolutionary Origins and Diversification of the Mycorrhizal Mutualists.</title>
        <authorList>
            <consortium name="DOE Joint Genome Institute"/>
            <consortium name="Mycorrhizal Genomics Consortium"/>
            <person name="Kohler A."/>
            <person name="Kuo A."/>
            <person name="Nagy L.G."/>
            <person name="Floudas D."/>
            <person name="Copeland A."/>
            <person name="Barry K.W."/>
            <person name="Cichocki N."/>
            <person name="Veneault-Fourrey C."/>
            <person name="LaButti K."/>
            <person name="Lindquist E.A."/>
            <person name="Lipzen A."/>
            <person name="Lundell T."/>
            <person name="Morin E."/>
            <person name="Murat C."/>
            <person name="Riley R."/>
            <person name="Ohm R."/>
            <person name="Sun H."/>
            <person name="Tunlid A."/>
            <person name="Henrissat B."/>
            <person name="Grigoriev I.V."/>
            <person name="Hibbett D.S."/>
            <person name="Martin F."/>
        </authorList>
    </citation>
    <scope>NUCLEOTIDE SEQUENCE [LARGE SCALE GENOMIC DNA]</scope>
    <source>
        <strain evidence="3">LaAM-08-1</strain>
    </source>
</reference>